<dbReference type="PANTHER" id="PTHR43544:SF12">
    <property type="entry name" value="NAD(P)-BINDING ROSSMANN-FOLD SUPERFAMILY PROTEIN"/>
    <property type="match status" value="1"/>
</dbReference>
<sequence>MNFDEKYGGGRALILGASGGIGAALVRRLQPVMQVETLSRSTGGLDLTDEASIAAAVQSLTPGYRLIFDATGALEIDGRGPEKTIAAIDPAAMAAQFALNATGPALLLKHLVPLLADGGPALFATLSARVGSIGDNRAGGWIAYRAAKAALNQIVRTAAIEVSRKRPEAVVVALHPGTVESDLTRKYLGRHPSVPAAEAAENLANAMARLTPAHTGGFFDWRGDVVPW</sequence>
<dbReference type="InterPro" id="IPR051468">
    <property type="entry name" value="Fungal_SecMetab_SDRs"/>
</dbReference>
<dbReference type="KEGG" id="mon:G8E03_03425"/>
<dbReference type="InterPro" id="IPR036291">
    <property type="entry name" value="NAD(P)-bd_dom_sf"/>
</dbReference>
<protein>
    <submittedName>
        <fullName evidence="1">SDR family NAD(P)-dependent oxidoreductase</fullName>
    </submittedName>
</protein>
<name>A0A6G7VPR8_9RHOB</name>
<dbReference type="Proteomes" id="UP000500791">
    <property type="component" value="Chromosome"/>
</dbReference>
<keyword evidence="2" id="KW-1185">Reference proteome</keyword>
<dbReference type="GO" id="GO:0005737">
    <property type="term" value="C:cytoplasm"/>
    <property type="evidence" value="ECO:0007669"/>
    <property type="project" value="TreeGrafter"/>
</dbReference>
<dbReference type="PANTHER" id="PTHR43544">
    <property type="entry name" value="SHORT-CHAIN DEHYDROGENASE/REDUCTASE"/>
    <property type="match status" value="1"/>
</dbReference>
<gene>
    <name evidence="1" type="ORF">G8E03_03425</name>
</gene>
<dbReference type="InterPro" id="IPR002347">
    <property type="entry name" value="SDR_fam"/>
</dbReference>
<accession>A0A6G7VPR8</accession>
<dbReference type="SUPFAM" id="SSF51735">
    <property type="entry name" value="NAD(P)-binding Rossmann-fold domains"/>
    <property type="match status" value="1"/>
</dbReference>
<dbReference type="EMBL" id="CP049811">
    <property type="protein sequence ID" value="QIK41994.1"/>
    <property type="molecule type" value="Genomic_DNA"/>
</dbReference>
<evidence type="ECO:0000313" key="1">
    <source>
        <dbReference type="EMBL" id="QIK41994.1"/>
    </source>
</evidence>
<dbReference type="PRINTS" id="PR00081">
    <property type="entry name" value="GDHRDH"/>
</dbReference>
<evidence type="ECO:0000313" key="2">
    <source>
        <dbReference type="Proteomes" id="UP000500791"/>
    </source>
</evidence>
<dbReference type="AlphaFoldDB" id="A0A6G7VPR8"/>
<dbReference type="Pfam" id="PF13561">
    <property type="entry name" value="adh_short_C2"/>
    <property type="match status" value="1"/>
</dbReference>
<dbReference type="GO" id="GO:0016491">
    <property type="term" value="F:oxidoreductase activity"/>
    <property type="evidence" value="ECO:0007669"/>
    <property type="project" value="TreeGrafter"/>
</dbReference>
<organism evidence="1 2">
    <name type="scientific">Pontivivens nitratireducens</name>
    <dbReference type="NCBI Taxonomy" id="2758038"/>
    <lineage>
        <taxon>Bacteria</taxon>
        <taxon>Pseudomonadati</taxon>
        <taxon>Pseudomonadota</taxon>
        <taxon>Alphaproteobacteria</taxon>
        <taxon>Rhodobacterales</taxon>
        <taxon>Paracoccaceae</taxon>
        <taxon>Pontivivens</taxon>
    </lineage>
</organism>
<proteinExistence type="predicted"/>
<dbReference type="RefSeq" id="WP_166193816.1">
    <property type="nucleotide sequence ID" value="NZ_CP049811.1"/>
</dbReference>
<reference evidence="1 2" key="1">
    <citation type="submission" date="2020-03" db="EMBL/GenBank/DDBJ databases">
        <title>Complete genome sequence of Monaibacterium sp. ALG8 with diverse plasmids.</title>
        <authorList>
            <person name="Sun C."/>
        </authorList>
    </citation>
    <scope>NUCLEOTIDE SEQUENCE [LARGE SCALE GENOMIC DNA]</scope>
    <source>
        <strain evidence="1 2">ALG8</strain>
    </source>
</reference>
<dbReference type="Gene3D" id="3.40.50.720">
    <property type="entry name" value="NAD(P)-binding Rossmann-like Domain"/>
    <property type="match status" value="1"/>
</dbReference>